<evidence type="ECO:0000256" key="9">
    <source>
        <dbReference type="ARBA" id="ARBA00032824"/>
    </source>
</evidence>
<dbReference type="PROSITE" id="PS51352">
    <property type="entry name" value="THIOREDOXIN_2"/>
    <property type="match status" value="1"/>
</dbReference>
<dbReference type="Proteomes" id="UP000188181">
    <property type="component" value="Chromosome"/>
</dbReference>
<dbReference type="GO" id="GO:0005737">
    <property type="term" value="C:cytoplasm"/>
    <property type="evidence" value="ECO:0007669"/>
    <property type="project" value="TreeGrafter"/>
</dbReference>
<evidence type="ECO:0000259" key="13">
    <source>
        <dbReference type="PROSITE" id="PS51352"/>
    </source>
</evidence>
<dbReference type="EC" id="1.11.1.24" evidence="3"/>
<dbReference type="NCBIfam" id="NF006960">
    <property type="entry name" value="PRK09437.1"/>
    <property type="match status" value="1"/>
</dbReference>
<comment type="catalytic activity">
    <reaction evidence="12">
        <text>a hydroperoxide + [thioredoxin]-dithiol = an alcohol + [thioredoxin]-disulfide + H2O</text>
        <dbReference type="Rhea" id="RHEA:62620"/>
        <dbReference type="Rhea" id="RHEA-COMP:10698"/>
        <dbReference type="Rhea" id="RHEA-COMP:10700"/>
        <dbReference type="ChEBI" id="CHEBI:15377"/>
        <dbReference type="ChEBI" id="CHEBI:29950"/>
        <dbReference type="ChEBI" id="CHEBI:30879"/>
        <dbReference type="ChEBI" id="CHEBI:35924"/>
        <dbReference type="ChEBI" id="CHEBI:50058"/>
        <dbReference type="EC" id="1.11.1.24"/>
    </reaction>
</comment>
<name>A0A1Q2MD86_9BACT</name>
<keyword evidence="8" id="KW-0676">Redox-active center</keyword>
<dbReference type="PANTHER" id="PTHR42801:SF4">
    <property type="entry name" value="AHPC_TSA FAMILY PROTEIN"/>
    <property type="match status" value="1"/>
</dbReference>
<dbReference type="KEGG" id="pbas:SMSP2_01019"/>
<dbReference type="GO" id="GO:0008379">
    <property type="term" value="F:thioredoxin peroxidase activity"/>
    <property type="evidence" value="ECO:0007669"/>
    <property type="project" value="TreeGrafter"/>
</dbReference>
<feature type="domain" description="Thioredoxin" evidence="13">
    <location>
        <begin position="4"/>
        <end position="153"/>
    </location>
</feature>
<dbReference type="InterPro" id="IPR050924">
    <property type="entry name" value="Peroxiredoxin_BCP/PrxQ"/>
</dbReference>
<dbReference type="PANTHER" id="PTHR42801">
    <property type="entry name" value="THIOREDOXIN-DEPENDENT PEROXIDE REDUCTASE"/>
    <property type="match status" value="1"/>
</dbReference>
<dbReference type="InterPro" id="IPR000866">
    <property type="entry name" value="AhpC/TSA"/>
</dbReference>
<keyword evidence="5" id="KW-0049">Antioxidant</keyword>
<protein>
    <recommendedName>
        <fullName evidence="3">thioredoxin-dependent peroxiredoxin</fullName>
        <ecNumber evidence="3">1.11.1.24</ecNumber>
    </recommendedName>
    <alternativeName>
        <fullName evidence="9">Thioredoxin peroxidase</fullName>
    </alternativeName>
    <alternativeName>
        <fullName evidence="11">Thioredoxin-dependent peroxiredoxin Bcp</fullName>
    </alternativeName>
</protein>
<dbReference type="GO" id="GO:0045454">
    <property type="term" value="P:cell redox homeostasis"/>
    <property type="evidence" value="ECO:0007669"/>
    <property type="project" value="TreeGrafter"/>
</dbReference>
<evidence type="ECO:0000256" key="8">
    <source>
        <dbReference type="ARBA" id="ARBA00023284"/>
    </source>
</evidence>
<dbReference type="CDD" id="cd03017">
    <property type="entry name" value="PRX_BCP"/>
    <property type="match status" value="1"/>
</dbReference>
<dbReference type="OrthoDB" id="9812811at2"/>
<accession>A0A1Q2MD86</accession>
<comment type="function">
    <text evidence="1">Thiol-specific peroxidase that catalyzes the reduction of hydrogen peroxide and organic hydroperoxides to water and alcohols, respectively. Plays a role in cell protection against oxidative stress by detoxifying peroxides and as sensor of hydrogen peroxide-mediated signaling events.</text>
</comment>
<dbReference type="AlphaFoldDB" id="A0A1Q2MD86"/>
<keyword evidence="4 14" id="KW-0575">Peroxidase</keyword>
<organism evidence="14 15">
    <name type="scientific">Limihaloglobus sulfuriphilus</name>
    <dbReference type="NCBI Taxonomy" id="1851148"/>
    <lineage>
        <taxon>Bacteria</taxon>
        <taxon>Pseudomonadati</taxon>
        <taxon>Planctomycetota</taxon>
        <taxon>Phycisphaerae</taxon>
        <taxon>Sedimentisphaerales</taxon>
        <taxon>Sedimentisphaeraceae</taxon>
        <taxon>Limihaloglobus</taxon>
    </lineage>
</organism>
<dbReference type="FunFam" id="3.40.30.10:FF:000007">
    <property type="entry name" value="Thioredoxin-dependent thiol peroxidase"/>
    <property type="match status" value="1"/>
</dbReference>
<evidence type="ECO:0000256" key="7">
    <source>
        <dbReference type="ARBA" id="ARBA00023157"/>
    </source>
</evidence>
<dbReference type="InterPro" id="IPR036249">
    <property type="entry name" value="Thioredoxin-like_sf"/>
</dbReference>
<evidence type="ECO:0000256" key="1">
    <source>
        <dbReference type="ARBA" id="ARBA00003330"/>
    </source>
</evidence>
<dbReference type="InterPro" id="IPR013766">
    <property type="entry name" value="Thioredoxin_domain"/>
</dbReference>
<dbReference type="STRING" id="1851148.SMSP2_01019"/>
<evidence type="ECO:0000313" key="15">
    <source>
        <dbReference type="Proteomes" id="UP000188181"/>
    </source>
</evidence>
<comment type="similarity">
    <text evidence="10">Belongs to the peroxiredoxin family. BCP/PrxQ subfamily.</text>
</comment>
<comment type="subunit">
    <text evidence="2">Monomer.</text>
</comment>
<evidence type="ECO:0000256" key="2">
    <source>
        <dbReference type="ARBA" id="ARBA00011245"/>
    </source>
</evidence>
<dbReference type="Pfam" id="PF00578">
    <property type="entry name" value="AhpC-TSA"/>
    <property type="match status" value="1"/>
</dbReference>
<dbReference type="SUPFAM" id="SSF52833">
    <property type="entry name" value="Thioredoxin-like"/>
    <property type="match status" value="1"/>
</dbReference>
<evidence type="ECO:0000313" key="14">
    <source>
        <dbReference type="EMBL" id="AQQ70663.1"/>
    </source>
</evidence>
<evidence type="ECO:0000256" key="3">
    <source>
        <dbReference type="ARBA" id="ARBA00013017"/>
    </source>
</evidence>
<evidence type="ECO:0000256" key="4">
    <source>
        <dbReference type="ARBA" id="ARBA00022559"/>
    </source>
</evidence>
<evidence type="ECO:0000256" key="12">
    <source>
        <dbReference type="ARBA" id="ARBA00049091"/>
    </source>
</evidence>
<keyword evidence="6 14" id="KW-0560">Oxidoreductase</keyword>
<keyword evidence="15" id="KW-1185">Reference proteome</keyword>
<evidence type="ECO:0000256" key="11">
    <source>
        <dbReference type="ARBA" id="ARBA00042639"/>
    </source>
</evidence>
<dbReference type="GO" id="GO:0034599">
    <property type="term" value="P:cellular response to oxidative stress"/>
    <property type="evidence" value="ECO:0007669"/>
    <property type="project" value="TreeGrafter"/>
</dbReference>
<evidence type="ECO:0000256" key="6">
    <source>
        <dbReference type="ARBA" id="ARBA00023002"/>
    </source>
</evidence>
<evidence type="ECO:0000256" key="5">
    <source>
        <dbReference type="ARBA" id="ARBA00022862"/>
    </source>
</evidence>
<sequence length="153" mass="17087">MSELKVGDKAPDFSLVNQNSETVTLSRLKGKKVLVYFYPKADTPGCTKQACSIRDTSENLKQKSITAIGISPDEPDKIKKFDDKYNLGFDLLSDPNHETAQAWGAWGEKSMYGKKYMGIIRSSFLVDEKGRISQASYKVKPEDTIKNALEALE</sequence>
<dbReference type="RefSeq" id="WP_146682910.1">
    <property type="nucleotide sequence ID" value="NZ_CP019646.1"/>
</dbReference>
<dbReference type="Gene3D" id="3.40.30.10">
    <property type="entry name" value="Glutaredoxin"/>
    <property type="match status" value="1"/>
</dbReference>
<gene>
    <name evidence="14" type="primary">bcp</name>
    <name evidence="14" type="ORF">SMSP2_01019</name>
</gene>
<dbReference type="EMBL" id="CP019646">
    <property type="protein sequence ID" value="AQQ70663.1"/>
    <property type="molecule type" value="Genomic_DNA"/>
</dbReference>
<proteinExistence type="inferred from homology"/>
<reference evidence="15" key="1">
    <citation type="submission" date="2017-02" db="EMBL/GenBank/DDBJ databases">
        <title>Comparative genomics and description of representatives of a novel lineage of planctomycetes thriving in anoxic sediments.</title>
        <authorList>
            <person name="Spring S."/>
            <person name="Bunk B."/>
            <person name="Sproer C."/>
        </authorList>
    </citation>
    <scope>NUCLEOTIDE SEQUENCE [LARGE SCALE GENOMIC DNA]</scope>
    <source>
        <strain evidence="15">SM-Chi-D1</strain>
    </source>
</reference>
<evidence type="ECO:0000256" key="10">
    <source>
        <dbReference type="ARBA" id="ARBA00038489"/>
    </source>
</evidence>
<keyword evidence="7" id="KW-1015">Disulfide bond</keyword>